<dbReference type="Proteomes" id="UP000268350">
    <property type="component" value="Unassembled WGS sequence"/>
</dbReference>
<gene>
    <name evidence="2" type="ORF">DGUA_6G013561</name>
</gene>
<evidence type="ECO:0000313" key="3">
    <source>
        <dbReference type="Proteomes" id="UP000268350"/>
    </source>
</evidence>
<sequence length="104" mass="11862">MKYSSHSTAQHSTAQHKGKSSKRKTRTRKIYSQINKNYLLRQKTANKRYERNAAELLLPLPLPLTSLPKSRAEQSKAELFLNVSRFAILCADLRACGVVRSSWS</sequence>
<name>A0A3B0KDS9_DROGU</name>
<protein>
    <submittedName>
        <fullName evidence="2">Uncharacterized protein</fullName>
    </submittedName>
</protein>
<dbReference type="EMBL" id="OUUW01000006">
    <property type="protein sequence ID" value="SPP81818.1"/>
    <property type="molecule type" value="Genomic_DNA"/>
</dbReference>
<accession>A0A3B0KDS9</accession>
<feature type="compositionally biased region" description="Polar residues" evidence="1">
    <location>
        <begin position="1"/>
        <end position="13"/>
    </location>
</feature>
<organism evidence="2 3">
    <name type="scientific">Drosophila guanche</name>
    <name type="common">Fruit fly</name>
    <dbReference type="NCBI Taxonomy" id="7266"/>
    <lineage>
        <taxon>Eukaryota</taxon>
        <taxon>Metazoa</taxon>
        <taxon>Ecdysozoa</taxon>
        <taxon>Arthropoda</taxon>
        <taxon>Hexapoda</taxon>
        <taxon>Insecta</taxon>
        <taxon>Pterygota</taxon>
        <taxon>Neoptera</taxon>
        <taxon>Endopterygota</taxon>
        <taxon>Diptera</taxon>
        <taxon>Brachycera</taxon>
        <taxon>Muscomorpha</taxon>
        <taxon>Ephydroidea</taxon>
        <taxon>Drosophilidae</taxon>
        <taxon>Drosophila</taxon>
        <taxon>Sophophora</taxon>
    </lineage>
</organism>
<evidence type="ECO:0000256" key="1">
    <source>
        <dbReference type="SAM" id="MobiDB-lite"/>
    </source>
</evidence>
<dbReference type="AlphaFoldDB" id="A0A3B0KDS9"/>
<feature type="region of interest" description="Disordered" evidence="1">
    <location>
        <begin position="1"/>
        <end position="28"/>
    </location>
</feature>
<keyword evidence="3" id="KW-1185">Reference proteome</keyword>
<reference evidence="3" key="1">
    <citation type="submission" date="2018-01" db="EMBL/GenBank/DDBJ databases">
        <authorList>
            <person name="Alioto T."/>
            <person name="Alioto T."/>
        </authorList>
    </citation>
    <scope>NUCLEOTIDE SEQUENCE [LARGE SCALE GENOMIC DNA]</scope>
</reference>
<evidence type="ECO:0000313" key="2">
    <source>
        <dbReference type="EMBL" id="SPP81818.1"/>
    </source>
</evidence>
<proteinExistence type="predicted"/>
<feature type="compositionally biased region" description="Basic residues" evidence="1">
    <location>
        <begin position="14"/>
        <end position="28"/>
    </location>
</feature>